<dbReference type="PANTHER" id="PTHR36299:SF4">
    <property type="entry name" value="GH07892P-RELATED"/>
    <property type="match status" value="1"/>
</dbReference>
<dbReference type="AlphaFoldDB" id="A0A6B9L3P5"/>
<feature type="signal peptide" evidence="1">
    <location>
        <begin position="1"/>
        <end position="20"/>
    </location>
</feature>
<reference evidence="3" key="1">
    <citation type="journal article" date="2019" name="Toxins">
        <title>Missiles of mass disruption: composition and glandular origin of venom used as a projectile defensive weapon by the assassin bug Platymeris rhadamanthus.</title>
        <authorList>
            <person name="Walker A.A."/>
            <person name="Robinson S.D."/>
            <person name="Undheim E.A.B."/>
            <person name="Jin J."/>
            <person name="Han X."/>
            <person name="Fry B.G."/>
            <person name="Vetter I."/>
            <person name="King G.F."/>
        </authorList>
    </citation>
    <scope>NUCLEOTIDE SEQUENCE</scope>
    <source>
        <tissue evidence="3">Venom glands</tissue>
    </source>
</reference>
<feature type="domain" description="DUF4773" evidence="2">
    <location>
        <begin position="63"/>
        <end position="174"/>
    </location>
</feature>
<organism evidence="3">
    <name type="scientific">Platymeris rhadamanthus</name>
    <name type="common">Red spot assassin bug</name>
    <dbReference type="NCBI Taxonomy" id="1134088"/>
    <lineage>
        <taxon>Eukaryota</taxon>
        <taxon>Metazoa</taxon>
        <taxon>Ecdysozoa</taxon>
        <taxon>Arthropoda</taxon>
        <taxon>Hexapoda</taxon>
        <taxon>Insecta</taxon>
        <taxon>Pterygota</taxon>
        <taxon>Neoptera</taxon>
        <taxon>Paraneoptera</taxon>
        <taxon>Hemiptera</taxon>
        <taxon>Heteroptera</taxon>
        <taxon>Panheteroptera</taxon>
        <taxon>Cimicomorpha</taxon>
        <taxon>Reduviidae</taxon>
        <taxon>Platymeris</taxon>
    </lineage>
</organism>
<protein>
    <submittedName>
        <fullName evidence="3">Venom protein family 2 protein 12</fullName>
    </submittedName>
</protein>
<proteinExistence type="evidence at transcript level"/>
<name>A0A6B9L3P5_PLARH</name>
<dbReference type="PANTHER" id="PTHR36299">
    <property type="entry name" value="AGAP008005-PA"/>
    <property type="match status" value="1"/>
</dbReference>
<evidence type="ECO:0000256" key="1">
    <source>
        <dbReference type="SAM" id="SignalP"/>
    </source>
</evidence>
<evidence type="ECO:0000259" key="2">
    <source>
        <dbReference type="Pfam" id="PF15998"/>
    </source>
</evidence>
<evidence type="ECO:0000313" key="3">
    <source>
        <dbReference type="EMBL" id="QHB21475.1"/>
    </source>
</evidence>
<accession>A0A6B9L3P5</accession>
<dbReference type="Pfam" id="PF15998">
    <property type="entry name" value="DUF4773"/>
    <property type="match status" value="1"/>
</dbReference>
<sequence>MMNKISLLLTWASLLVLVYSSVLTKQEIKELTNGPFITVNIEDETTDPSRSIKDSFLSAKRMCQCQDLVCGCCTRYTVMFVGVKGCINIKLIPNEKAFEVSIIAAKMTVFKKKIEAKDLEKICSKVPKFEDIEFCLINTLEENGSDGFTSCMSLDISYKQELMANINFHCLKYADNKLNFEDNTKTGKTAVLNMKVRSPLEFLAKLLKAMLKKLEE</sequence>
<keyword evidence="1" id="KW-0732">Signal</keyword>
<dbReference type="InterPro" id="IPR031941">
    <property type="entry name" value="DUF4773"/>
</dbReference>
<dbReference type="EMBL" id="MN208286">
    <property type="protein sequence ID" value="QHB21475.1"/>
    <property type="molecule type" value="mRNA"/>
</dbReference>
<feature type="chain" id="PRO_5025426574" evidence="1">
    <location>
        <begin position="21"/>
        <end position="216"/>
    </location>
</feature>